<dbReference type="AlphaFoldDB" id="A0A0E9SJL8"/>
<reference evidence="1" key="2">
    <citation type="journal article" date="2015" name="Fish Shellfish Immunol.">
        <title>Early steps in the European eel (Anguilla anguilla)-Vibrio vulnificus interaction in the gills: Role of the RtxA13 toxin.</title>
        <authorList>
            <person name="Callol A."/>
            <person name="Pajuelo D."/>
            <person name="Ebbesson L."/>
            <person name="Teles M."/>
            <person name="MacKenzie S."/>
            <person name="Amaro C."/>
        </authorList>
    </citation>
    <scope>NUCLEOTIDE SEQUENCE</scope>
</reference>
<name>A0A0E9SJL8_ANGAN</name>
<proteinExistence type="predicted"/>
<sequence>MFLRLLDSLQLLKIDPATHYAVKNNRNWVYVTLGK</sequence>
<reference evidence="1" key="1">
    <citation type="submission" date="2014-11" db="EMBL/GenBank/DDBJ databases">
        <authorList>
            <person name="Amaro Gonzalez C."/>
        </authorList>
    </citation>
    <scope>NUCLEOTIDE SEQUENCE</scope>
</reference>
<accession>A0A0E9SJL8</accession>
<dbReference type="EMBL" id="GBXM01067076">
    <property type="protein sequence ID" value="JAH41501.1"/>
    <property type="molecule type" value="Transcribed_RNA"/>
</dbReference>
<protein>
    <submittedName>
        <fullName evidence="1">Uncharacterized protein</fullName>
    </submittedName>
</protein>
<evidence type="ECO:0000313" key="1">
    <source>
        <dbReference type="EMBL" id="JAH41501.1"/>
    </source>
</evidence>
<organism evidence="1">
    <name type="scientific">Anguilla anguilla</name>
    <name type="common">European freshwater eel</name>
    <name type="synonym">Muraena anguilla</name>
    <dbReference type="NCBI Taxonomy" id="7936"/>
    <lineage>
        <taxon>Eukaryota</taxon>
        <taxon>Metazoa</taxon>
        <taxon>Chordata</taxon>
        <taxon>Craniata</taxon>
        <taxon>Vertebrata</taxon>
        <taxon>Euteleostomi</taxon>
        <taxon>Actinopterygii</taxon>
        <taxon>Neopterygii</taxon>
        <taxon>Teleostei</taxon>
        <taxon>Anguilliformes</taxon>
        <taxon>Anguillidae</taxon>
        <taxon>Anguilla</taxon>
    </lineage>
</organism>